<reference evidence="2" key="2">
    <citation type="submission" date="2025-08" db="UniProtKB">
        <authorList>
            <consortium name="RefSeq"/>
        </authorList>
    </citation>
    <scope>IDENTIFICATION</scope>
    <source>
        <tissue evidence="2">Leaf</tissue>
    </source>
</reference>
<reference evidence="1" key="1">
    <citation type="journal article" date="2014" name="Nat. Commun.">
        <title>The emerging biofuel crop Camelina sativa retains a highly undifferentiated hexaploid genome structure.</title>
        <authorList>
            <person name="Kagale S."/>
            <person name="Koh C."/>
            <person name="Nixon J."/>
            <person name="Bollina V."/>
            <person name="Clarke W.E."/>
            <person name="Tuteja R."/>
            <person name="Spillane C."/>
            <person name="Robinson S.J."/>
            <person name="Links M.G."/>
            <person name="Clarke C."/>
            <person name="Higgins E.E."/>
            <person name="Huebert T."/>
            <person name="Sharpe A.G."/>
            <person name="Parkin I.A."/>
        </authorList>
    </citation>
    <scope>NUCLEOTIDE SEQUENCE [LARGE SCALE GENOMIC DNA]</scope>
    <source>
        <strain evidence="1">cv. DH55</strain>
    </source>
</reference>
<proteinExistence type="predicted"/>
<evidence type="ECO:0000313" key="2">
    <source>
        <dbReference type="RefSeq" id="XP_019094460.1"/>
    </source>
</evidence>
<gene>
    <name evidence="2" type="primary">LOC104759482</name>
</gene>
<dbReference type="GeneID" id="104759482"/>
<dbReference type="RefSeq" id="XP_019094460.1">
    <property type="nucleotide sequence ID" value="XM_019238915.1"/>
</dbReference>
<sequence>MVEIENMDEVFAGLFFVPAISEATPTTSTQPSLDPLPESLTIPQYPPDVINIVQQTEEGNNGYACQQPLIDSFELPNHLQDQFLSPPVPENYPSYPAYQHGPIGSHFNMYEQQPPPRNLTNREDEHLPPRMVTDLVMNDSQQNQISMIPPQPRMLSSSTRTCPLQNQNSMMPPPSQVSSSSTWTPQQNQIPMRRLQSQMPRSTTTRTHLLQNQISVTSPQLQIPSISTRQVLFWGIEEEMIKINLCMENHHCLPKERGSSCQ</sequence>
<evidence type="ECO:0000313" key="1">
    <source>
        <dbReference type="Proteomes" id="UP000694864"/>
    </source>
</evidence>
<protein>
    <submittedName>
        <fullName evidence="2">Uncharacterized protein LOC104759482</fullName>
    </submittedName>
</protein>
<name>A0ABM1R622_CAMSA</name>
<keyword evidence="1" id="KW-1185">Reference proteome</keyword>
<dbReference type="Proteomes" id="UP000694864">
    <property type="component" value="Chromosome 17"/>
</dbReference>
<accession>A0ABM1R622</accession>
<organism evidence="1 2">
    <name type="scientific">Camelina sativa</name>
    <name type="common">False flax</name>
    <name type="synonym">Myagrum sativum</name>
    <dbReference type="NCBI Taxonomy" id="90675"/>
    <lineage>
        <taxon>Eukaryota</taxon>
        <taxon>Viridiplantae</taxon>
        <taxon>Streptophyta</taxon>
        <taxon>Embryophyta</taxon>
        <taxon>Tracheophyta</taxon>
        <taxon>Spermatophyta</taxon>
        <taxon>Magnoliopsida</taxon>
        <taxon>eudicotyledons</taxon>
        <taxon>Gunneridae</taxon>
        <taxon>Pentapetalae</taxon>
        <taxon>rosids</taxon>
        <taxon>malvids</taxon>
        <taxon>Brassicales</taxon>
        <taxon>Brassicaceae</taxon>
        <taxon>Camelineae</taxon>
        <taxon>Camelina</taxon>
    </lineage>
</organism>